<sequence>MSIFDKFKKNKTVVERINFNNNYMQLDGMKLEFPLSIDDVISVLGEPEVIHEEREISYIFHDVGMVFNTCDKECIYLKHRKAYIDEKHNIVNVSMYFGDKVESKWREKVLPNRVCKIDLSLNERPINIFFKHNERTGIGDFNLIYWSKQKGVYYKMGNKPNAPISISYNPPRPKSSEVRDYTIKKVNGEVLKFDNLNFKLSILQILIYDLELLKPYFDVYEFAKQYKEEKLNLDSMDPIEEVLNYFKELPIPKKLAKEITVINMDGGDEIYANIAPQWDGEDEAFDVNDISDEELKQFPNLKKAMCMTSNPSRINEILKRHNILYQD</sequence>
<dbReference type="InterPro" id="IPR054187">
    <property type="entry name" value="DUF6892"/>
</dbReference>
<dbReference type="Pfam" id="PF24880">
    <property type="entry name" value="DUF7738"/>
    <property type="match status" value="1"/>
</dbReference>
<proteinExistence type="predicted"/>
<name>A0ABU0E5I2_9FIRM</name>
<dbReference type="InterPro" id="IPR056640">
    <property type="entry name" value="DUF7738"/>
</dbReference>
<evidence type="ECO:0000259" key="1">
    <source>
        <dbReference type="Pfam" id="PF21832"/>
    </source>
</evidence>
<dbReference type="Proteomes" id="UP001230220">
    <property type="component" value="Unassembled WGS sequence"/>
</dbReference>
<protein>
    <submittedName>
        <fullName evidence="3">Uncharacterized protein</fullName>
    </submittedName>
</protein>
<dbReference type="Pfam" id="PF21832">
    <property type="entry name" value="DUF6892"/>
    <property type="match status" value="1"/>
</dbReference>
<organism evidence="3 4">
    <name type="scientific">Breznakia pachnodae</name>
    <dbReference type="NCBI Taxonomy" id="265178"/>
    <lineage>
        <taxon>Bacteria</taxon>
        <taxon>Bacillati</taxon>
        <taxon>Bacillota</taxon>
        <taxon>Erysipelotrichia</taxon>
        <taxon>Erysipelotrichales</taxon>
        <taxon>Erysipelotrichaceae</taxon>
        <taxon>Breznakia</taxon>
    </lineage>
</organism>
<gene>
    <name evidence="3" type="ORF">J2S15_002726</name>
</gene>
<evidence type="ECO:0000313" key="3">
    <source>
        <dbReference type="EMBL" id="MDQ0361973.1"/>
    </source>
</evidence>
<reference evidence="3 4" key="1">
    <citation type="submission" date="2023-07" db="EMBL/GenBank/DDBJ databases">
        <title>Genomic Encyclopedia of Type Strains, Phase IV (KMG-IV): sequencing the most valuable type-strain genomes for metagenomic binning, comparative biology and taxonomic classification.</title>
        <authorList>
            <person name="Goeker M."/>
        </authorList>
    </citation>
    <scope>NUCLEOTIDE SEQUENCE [LARGE SCALE GENOMIC DNA]</scope>
    <source>
        <strain evidence="3 4">DSM 16784</strain>
    </source>
</reference>
<evidence type="ECO:0000259" key="2">
    <source>
        <dbReference type="Pfam" id="PF24880"/>
    </source>
</evidence>
<comment type="caution">
    <text evidence="3">The sequence shown here is derived from an EMBL/GenBank/DDBJ whole genome shotgun (WGS) entry which is preliminary data.</text>
</comment>
<keyword evidence="4" id="KW-1185">Reference proteome</keyword>
<accession>A0ABU0E5I2</accession>
<feature type="domain" description="DUF6892" evidence="1">
    <location>
        <begin position="191"/>
        <end position="323"/>
    </location>
</feature>
<evidence type="ECO:0000313" key="4">
    <source>
        <dbReference type="Proteomes" id="UP001230220"/>
    </source>
</evidence>
<feature type="domain" description="DUF7738" evidence="2">
    <location>
        <begin position="17"/>
        <end position="128"/>
    </location>
</feature>
<dbReference type="EMBL" id="JAUSUR010000005">
    <property type="protein sequence ID" value="MDQ0361973.1"/>
    <property type="molecule type" value="Genomic_DNA"/>
</dbReference>
<dbReference type="RefSeq" id="WP_307409168.1">
    <property type="nucleotide sequence ID" value="NZ_JAUSUR010000005.1"/>
</dbReference>